<feature type="domain" description="DH" evidence="4">
    <location>
        <begin position="208"/>
        <end position="392"/>
    </location>
</feature>
<evidence type="ECO:0000256" key="1">
    <source>
        <dbReference type="ARBA" id="ARBA00022553"/>
    </source>
</evidence>
<dbReference type="Pfam" id="PF15405">
    <property type="entry name" value="PH_5"/>
    <property type="match status" value="1"/>
</dbReference>
<dbReference type="SMART" id="SM00233">
    <property type="entry name" value="PH"/>
    <property type="match status" value="1"/>
</dbReference>
<dbReference type="PROSITE" id="PS50219">
    <property type="entry name" value="CNH"/>
    <property type="match status" value="1"/>
</dbReference>
<evidence type="ECO:0000259" key="5">
    <source>
        <dbReference type="PROSITE" id="PS50219"/>
    </source>
</evidence>
<dbReference type="Proteomes" id="UP000759537">
    <property type="component" value="Unassembled WGS sequence"/>
</dbReference>
<evidence type="ECO:0000259" key="4">
    <source>
        <dbReference type="PROSITE" id="PS50010"/>
    </source>
</evidence>
<dbReference type="OrthoDB" id="2272012at2759"/>
<dbReference type="InterPro" id="IPR001180">
    <property type="entry name" value="CNH_dom"/>
</dbReference>
<dbReference type="InterPro" id="IPR000219">
    <property type="entry name" value="DH_dom"/>
</dbReference>
<feature type="domain" description="CNH" evidence="5">
    <location>
        <begin position="842"/>
        <end position="1150"/>
    </location>
</feature>
<dbReference type="CDD" id="cd00160">
    <property type="entry name" value="RhoGEF"/>
    <property type="match status" value="2"/>
</dbReference>
<organism evidence="6 7">
    <name type="scientific">Russula ochroleuca</name>
    <dbReference type="NCBI Taxonomy" id="152965"/>
    <lineage>
        <taxon>Eukaryota</taxon>
        <taxon>Fungi</taxon>
        <taxon>Dikarya</taxon>
        <taxon>Basidiomycota</taxon>
        <taxon>Agaricomycotina</taxon>
        <taxon>Agaricomycetes</taxon>
        <taxon>Russulales</taxon>
        <taxon>Russulaceae</taxon>
        <taxon>Russula</taxon>
    </lineage>
</organism>
<protein>
    <submittedName>
        <fullName evidence="6">Dbl-like domain-containing protein</fullName>
    </submittedName>
</protein>
<dbReference type="InterPro" id="IPR041675">
    <property type="entry name" value="PH_5"/>
</dbReference>
<dbReference type="SMART" id="SM00325">
    <property type="entry name" value="RhoGEF"/>
    <property type="match status" value="2"/>
</dbReference>
<feature type="domain" description="DH" evidence="4">
    <location>
        <begin position="433"/>
        <end position="624"/>
    </location>
</feature>
<reference evidence="6" key="2">
    <citation type="journal article" date="2020" name="Nat. Commun.">
        <title>Large-scale genome sequencing of mycorrhizal fungi provides insights into the early evolution of symbiotic traits.</title>
        <authorList>
            <person name="Miyauchi S."/>
            <person name="Kiss E."/>
            <person name="Kuo A."/>
            <person name="Drula E."/>
            <person name="Kohler A."/>
            <person name="Sanchez-Garcia M."/>
            <person name="Morin E."/>
            <person name="Andreopoulos B."/>
            <person name="Barry K.W."/>
            <person name="Bonito G."/>
            <person name="Buee M."/>
            <person name="Carver A."/>
            <person name="Chen C."/>
            <person name="Cichocki N."/>
            <person name="Clum A."/>
            <person name="Culley D."/>
            <person name="Crous P.W."/>
            <person name="Fauchery L."/>
            <person name="Girlanda M."/>
            <person name="Hayes R.D."/>
            <person name="Keri Z."/>
            <person name="LaButti K."/>
            <person name="Lipzen A."/>
            <person name="Lombard V."/>
            <person name="Magnuson J."/>
            <person name="Maillard F."/>
            <person name="Murat C."/>
            <person name="Nolan M."/>
            <person name="Ohm R.A."/>
            <person name="Pangilinan J."/>
            <person name="Pereira M.F."/>
            <person name="Perotto S."/>
            <person name="Peter M."/>
            <person name="Pfister S."/>
            <person name="Riley R."/>
            <person name="Sitrit Y."/>
            <person name="Stielow J.B."/>
            <person name="Szollosi G."/>
            <person name="Zifcakova L."/>
            <person name="Stursova M."/>
            <person name="Spatafora J.W."/>
            <person name="Tedersoo L."/>
            <person name="Vaario L.M."/>
            <person name="Yamada A."/>
            <person name="Yan M."/>
            <person name="Wang P."/>
            <person name="Xu J."/>
            <person name="Bruns T."/>
            <person name="Baldrian P."/>
            <person name="Vilgalys R."/>
            <person name="Dunand C."/>
            <person name="Henrissat B."/>
            <person name="Grigoriev I.V."/>
            <person name="Hibbett D."/>
            <person name="Nagy L.G."/>
            <person name="Martin F.M."/>
        </authorList>
    </citation>
    <scope>NUCLEOTIDE SEQUENCE</scope>
    <source>
        <strain evidence="6">Prilba</strain>
    </source>
</reference>
<dbReference type="InterPro" id="IPR035899">
    <property type="entry name" value="DBL_dom_sf"/>
</dbReference>
<proteinExistence type="predicted"/>
<keyword evidence="2" id="KW-0344">Guanine-nucleotide releasing factor</keyword>
<keyword evidence="1" id="KW-0597">Phosphoprotein</keyword>
<sequence length="1232" mass="139571">MEDAANLYADDDYYDDDDEFYSEEESLDSFVNFSLLSNIAVWLRDQVPRGTHVKGSIPYPRAFTGKNIVSTLQSRIVSELIMNQGVATNNRAIALQVARSLQQQLFFYEVEWGGRVLQDGVEDVYMFLDDQEGPADAPPDQTELPTSVITVLTRCYSPSCSEAMPCYSFACPRRSREILSPVPVSLDEEWATHIDPTVLGALPESEISRQTIIHKLISKEVQYLKDLDIIESIFIRPLRNANPPIIPYTELDGFIDDVFGNFYDVRRANSQLIEILNVRQREQSLVIQRVGDIFLQVATEFRLVYPPYVGHLPIAEKRLKEEAEGNHEFRLFLENAERNPDVRRMELKVFLNRPSEHLQRYENVLEAIAKETAEGNPDADFLIEAVQAFKNLQAACVLQTFQHAMCRGPTAKFEWHNLVSEEVRAGIDKSEQKRQSIIFELIKGEMQYVRDLENIDIMYVQSLRAAEPSIIPRDRLSAFITDVYHNFGALHLQHRKLLDCLHVMQREEHPVIHSVSAAIFDAALNWREEYMEYITNYPIAEYRIVDEMANNPMFKEFVEQCTRHPDANRLDMKNFVNRPIPRLARYELLLKGIVEASTEGHEDHDSIPQVIEVIKSLLKETQPGVASAEQKVELWRYNSNLVFKPGETVDMDLLAENRSLIHTGKLLRQPDTGFEWSGWSELFVLLFDNYLVLTKPKEKDGVTKYSVNRRPIPLDLLTLANFTDSPTQRGTGLLRGFGGGNKGDAQANTPGLTPDTTDSRVVYPCTILHTGRLGGLYTVYAESSQARTEWKDKLQEAIGLRKVVQESNKVFEVETLSSDTFVVPSMLAAPTNHAWNTDSQFTGKVTCSVPFTTPDGRALVAVGCAEGVWIGFRHDSRSMRRVLHVKMVTQCAMLEDFGIFLVLADKSLFAYHIEALVPSSPHSPLTSQTPQKLNGSKDVHFFSVGSLGGRTLVIYMKKKGLDSVFRVLEPVVGKINERAKAPVSLSSRLGLRQARSEWFRVYRDFFLPSESYDLIFLKARIAILCTKGFEIMDLSDFKSVTIPQRDDPRHEKLAKRCESCRPMGMFRSSENEFLLCYDEFGLYVNRHGDPSRTKAPIEWEGTAEHVAWHPPYILIFDSRFIEVRHVETGRLCQVIPGHDLRCIWDGRGVSMPTVAPGPNGAWEEAPSLEARVHGVMRADDTSQGRPGPAGATRGVVQHIFELIPTVPLFLPEKLSSPLQQSSFVHPSLNGSP</sequence>
<dbReference type="SMART" id="SM00036">
    <property type="entry name" value="CNH"/>
    <property type="match status" value="1"/>
</dbReference>
<evidence type="ECO:0000313" key="6">
    <source>
        <dbReference type="EMBL" id="KAF8475233.1"/>
    </source>
</evidence>
<dbReference type="PROSITE" id="PS50003">
    <property type="entry name" value="PH_DOMAIN"/>
    <property type="match status" value="1"/>
</dbReference>
<keyword evidence="7" id="KW-1185">Reference proteome</keyword>
<feature type="domain" description="PH" evidence="3">
    <location>
        <begin position="659"/>
        <end position="799"/>
    </location>
</feature>
<evidence type="ECO:0000259" key="3">
    <source>
        <dbReference type="PROSITE" id="PS50003"/>
    </source>
</evidence>
<dbReference type="SUPFAM" id="SSF48065">
    <property type="entry name" value="DBL homology domain (DH-domain)"/>
    <property type="match status" value="2"/>
</dbReference>
<dbReference type="EMBL" id="WHVB01000016">
    <property type="protein sequence ID" value="KAF8475233.1"/>
    <property type="molecule type" value="Genomic_DNA"/>
</dbReference>
<name>A0A9P5K170_9AGAM</name>
<dbReference type="Pfam" id="PF00621">
    <property type="entry name" value="RhoGEF"/>
    <property type="match status" value="2"/>
</dbReference>
<dbReference type="SUPFAM" id="SSF50729">
    <property type="entry name" value="PH domain-like"/>
    <property type="match status" value="1"/>
</dbReference>
<dbReference type="PANTHER" id="PTHR46572:SF1">
    <property type="entry name" value="RHO1 GUANINE NUCLEOTIDE EXCHANGE FACTOR TUS1"/>
    <property type="match status" value="1"/>
</dbReference>
<dbReference type="InterPro" id="IPR011993">
    <property type="entry name" value="PH-like_dom_sf"/>
</dbReference>
<dbReference type="AlphaFoldDB" id="A0A9P5K170"/>
<comment type="caution">
    <text evidence="6">The sequence shown here is derived from an EMBL/GenBank/DDBJ whole genome shotgun (WGS) entry which is preliminary data.</text>
</comment>
<evidence type="ECO:0000313" key="7">
    <source>
        <dbReference type="Proteomes" id="UP000759537"/>
    </source>
</evidence>
<gene>
    <name evidence="6" type="ORF">DFH94DRAFT_795210</name>
</gene>
<dbReference type="GO" id="GO:0005085">
    <property type="term" value="F:guanyl-nucleotide exchange factor activity"/>
    <property type="evidence" value="ECO:0007669"/>
    <property type="project" value="UniProtKB-KW"/>
</dbReference>
<dbReference type="Gene3D" id="2.30.29.30">
    <property type="entry name" value="Pleckstrin-homology domain (PH domain)/Phosphotyrosine-binding domain (PTB)"/>
    <property type="match status" value="1"/>
</dbReference>
<dbReference type="InterPro" id="IPR052233">
    <property type="entry name" value="Rho-type_GEFs"/>
</dbReference>
<dbReference type="PROSITE" id="PS50010">
    <property type="entry name" value="DH_2"/>
    <property type="match status" value="2"/>
</dbReference>
<dbReference type="InterPro" id="IPR001849">
    <property type="entry name" value="PH_domain"/>
</dbReference>
<dbReference type="PANTHER" id="PTHR46572">
    <property type="entry name" value="RHO1 GDP-GTP EXCHANGE PROTEIN 1-RELATED"/>
    <property type="match status" value="1"/>
</dbReference>
<dbReference type="Gene3D" id="1.20.900.10">
    <property type="entry name" value="Dbl homology (DH) domain"/>
    <property type="match status" value="2"/>
</dbReference>
<accession>A0A9P5K170</accession>
<evidence type="ECO:0000256" key="2">
    <source>
        <dbReference type="ARBA" id="ARBA00022658"/>
    </source>
</evidence>
<dbReference type="Pfam" id="PF00780">
    <property type="entry name" value="CNH"/>
    <property type="match status" value="1"/>
</dbReference>
<reference evidence="6" key="1">
    <citation type="submission" date="2019-10" db="EMBL/GenBank/DDBJ databases">
        <authorList>
            <consortium name="DOE Joint Genome Institute"/>
            <person name="Kuo A."/>
            <person name="Miyauchi S."/>
            <person name="Kiss E."/>
            <person name="Drula E."/>
            <person name="Kohler A."/>
            <person name="Sanchez-Garcia M."/>
            <person name="Andreopoulos B."/>
            <person name="Barry K.W."/>
            <person name="Bonito G."/>
            <person name="Buee M."/>
            <person name="Carver A."/>
            <person name="Chen C."/>
            <person name="Cichocki N."/>
            <person name="Clum A."/>
            <person name="Culley D."/>
            <person name="Crous P.W."/>
            <person name="Fauchery L."/>
            <person name="Girlanda M."/>
            <person name="Hayes R."/>
            <person name="Keri Z."/>
            <person name="LaButti K."/>
            <person name="Lipzen A."/>
            <person name="Lombard V."/>
            <person name="Magnuson J."/>
            <person name="Maillard F."/>
            <person name="Morin E."/>
            <person name="Murat C."/>
            <person name="Nolan M."/>
            <person name="Ohm R."/>
            <person name="Pangilinan J."/>
            <person name="Pereira M."/>
            <person name="Perotto S."/>
            <person name="Peter M."/>
            <person name="Riley R."/>
            <person name="Sitrit Y."/>
            <person name="Stielow B."/>
            <person name="Szollosi G."/>
            <person name="Zifcakova L."/>
            <person name="Stursova M."/>
            <person name="Spatafora J.W."/>
            <person name="Tedersoo L."/>
            <person name="Vaario L.-M."/>
            <person name="Yamada A."/>
            <person name="Yan M."/>
            <person name="Wang P."/>
            <person name="Xu J."/>
            <person name="Bruns T."/>
            <person name="Baldrian P."/>
            <person name="Vilgalys R."/>
            <person name="Henrissat B."/>
            <person name="Grigoriev I.V."/>
            <person name="Hibbett D."/>
            <person name="Nagy L.G."/>
            <person name="Martin F.M."/>
        </authorList>
    </citation>
    <scope>NUCLEOTIDE SEQUENCE</scope>
    <source>
        <strain evidence="6">Prilba</strain>
    </source>
</reference>